<evidence type="ECO:0000313" key="3">
    <source>
        <dbReference type="Proteomes" id="UP001212841"/>
    </source>
</evidence>
<feature type="region of interest" description="Disordered" evidence="1">
    <location>
        <begin position="94"/>
        <end position="122"/>
    </location>
</feature>
<sequence>MADSKDISTTTVEQYLAENPELAEEALEAFPGSVDACSFEHDVIAEAQASRLPELETFEDYICRNCVAKHPFILAYGAFPGVIVKERKDVAAASSSSTVTGKRGRGEEEEEGRKKAKVDQVEEGGSVVAAQSSVREGVAEQCGSSGTGKGKEPATETCLIEGYISSTPPDTQYDVFCPEGWWSQICRCSKCKEIYTTENLPFLLEEEPTFEPEEQETAFAMQESDVDELMDDMAKQQLGGRDRVATLEFMYSWAKLKEKFKAMLNTIKESGRAVSREDIDSFFSAQMQELGSRRNSD</sequence>
<name>A0AAD5X1H1_9FUNG</name>
<comment type="caution">
    <text evidence="2">The sequence shown here is derived from an EMBL/GenBank/DDBJ whole genome shotgun (WGS) entry which is preliminary data.</text>
</comment>
<evidence type="ECO:0000256" key="1">
    <source>
        <dbReference type="SAM" id="MobiDB-lite"/>
    </source>
</evidence>
<proteinExistence type="predicted"/>
<dbReference type="Proteomes" id="UP001212841">
    <property type="component" value="Unassembled WGS sequence"/>
</dbReference>
<dbReference type="EMBL" id="JADGJD010001064">
    <property type="protein sequence ID" value="KAJ3046924.1"/>
    <property type="molecule type" value="Genomic_DNA"/>
</dbReference>
<dbReference type="GO" id="GO:0061630">
    <property type="term" value="F:ubiquitin protein ligase activity"/>
    <property type="evidence" value="ECO:0007669"/>
    <property type="project" value="InterPro"/>
</dbReference>
<reference evidence="2" key="1">
    <citation type="submission" date="2020-05" db="EMBL/GenBank/DDBJ databases">
        <title>Phylogenomic resolution of chytrid fungi.</title>
        <authorList>
            <person name="Stajich J.E."/>
            <person name="Amses K."/>
            <person name="Simmons R."/>
            <person name="Seto K."/>
            <person name="Myers J."/>
            <person name="Bonds A."/>
            <person name="Quandt C.A."/>
            <person name="Barry K."/>
            <person name="Liu P."/>
            <person name="Grigoriev I."/>
            <person name="Longcore J.E."/>
            <person name="James T.Y."/>
        </authorList>
    </citation>
    <scope>NUCLEOTIDE SEQUENCE</scope>
    <source>
        <strain evidence="2">JEL0318</strain>
    </source>
</reference>
<dbReference type="AlphaFoldDB" id="A0AAD5X1H1"/>
<accession>A0AAD5X1H1</accession>
<dbReference type="GO" id="GO:0005737">
    <property type="term" value="C:cytoplasm"/>
    <property type="evidence" value="ECO:0007669"/>
    <property type="project" value="TreeGrafter"/>
</dbReference>
<evidence type="ECO:0008006" key="4">
    <source>
        <dbReference type="Google" id="ProtNLM"/>
    </source>
</evidence>
<keyword evidence="3" id="KW-1185">Reference proteome</keyword>
<dbReference type="PANTHER" id="PTHR13513:SF9">
    <property type="entry name" value="E3 UBIQUITIN-PROTEIN LIGASE UBR7-RELATED"/>
    <property type="match status" value="1"/>
</dbReference>
<dbReference type="InterPro" id="IPR040204">
    <property type="entry name" value="UBR7"/>
</dbReference>
<dbReference type="GO" id="GO:0008270">
    <property type="term" value="F:zinc ion binding"/>
    <property type="evidence" value="ECO:0007669"/>
    <property type="project" value="InterPro"/>
</dbReference>
<organism evidence="2 3">
    <name type="scientific">Rhizophlyctis rosea</name>
    <dbReference type="NCBI Taxonomy" id="64517"/>
    <lineage>
        <taxon>Eukaryota</taxon>
        <taxon>Fungi</taxon>
        <taxon>Fungi incertae sedis</taxon>
        <taxon>Chytridiomycota</taxon>
        <taxon>Chytridiomycota incertae sedis</taxon>
        <taxon>Chytridiomycetes</taxon>
        <taxon>Rhizophlyctidales</taxon>
        <taxon>Rhizophlyctidaceae</taxon>
        <taxon>Rhizophlyctis</taxon>
    </lineage>
</organism>
<gene>
    <name evidence="2" type="ORF">HK097_000393</name>
</gene>
<feature type="compositionally biased region" description="Basic and acidic residues" evidence="1">
    <location>
        <begin position="111"/>
        <end position="120"/>
    </location>
</feature>
<evidence type="ECO:0000313" key="2">
    <source>
        <dbReference type="EMBL" id="KAJ3046924.1"/>
    </source>
</evidence>
<protein>
    <recommendedName>
        <fullName evidence="4">E3 ubiquitin-protein ligase UBR7</fullName>
    </recommendedName>
</protein>
<dbReference type="PANTHER" id="PTHR13513">
    <property type="entry name" value="E3 UBIQUITIN-PROTEIN LIGASE UBR7"/>
    <property type="match status" value="1"/>
</dbReference>